<dbReference type="VEuPathDB" id="MicrosporidiaDB:G9O61_00g020810"/>
<feature type="transmembrane region" description="Helical" evidence="1">
    <location>
        <begin position="6"/>
        <end position="22"/>
    </location>
</feature>
<keyword evidence="1" id="KW-1133">Transmembrane helix</keyword>
<dbReference type="GeneID" id="36320597"/>
<sequence>MKCFIYFLFMFSICHEILFLVYEDKNKYTAYLGLDYESYNFISCIYSIENSMFCSECCIRSKLLNIQYMRSVFTKHGHDYVKFEIINKNEMIELKNTLIALTSMNKGQNMLKEEFIRNSKTILITNFKVNFQRSYSICQKIFHSSQNNIFSSSSCDFFIDRESKFYDCKLTNDINLNFKGKPYTIEELNSLQDNKSILYTFNNIDEFNEMSTDTKSKSKRECKETDNTKNIQEHFESTYLMKFFLLFISILTIGIGMFLTFFKLF</sequence>
<comment type="caution">
    <text evidence="2">The sequence shown here is derived from an EMBL/GenBank/DDBJ whole genome shotgun (WGS) entry which is preliminary data.</text>
</comment>
<evidence type="ECO:0000313" key="3">
    <source>
        <dbReference type="Proteomes" id="UP000034350"/>
    </source>
</evidence>
<evidence type="ECO:0000256" key="1">
    <source>
        <dbReference type="SAM" id="Phobius"/>
    </source>
</evidence>
<gene>
    <name evidence="2" type="ORF">AAJ76_4400014199</name>
</gene>
<accession>A0A0F9WB62</accession>
<organism evidence="2 3">
    <name type="scientific">Vairimorpha ceranae</name>
    <dbReference type="NCBI Taxonomy" id="40302"/>
    <lineage>
        <taxon>Eukaryota</taxon>
        <taxon>Fungi</taxon>
        <taxon>Fungi incertae sedis</taxon>
        <taxon>Microsporidia</taxon>
        <taxon>Nosematidae</taxon>
        <taxon>Vairimorpha</taxon>
    </lineage>
</organism>
<dbReference type="VEuPathDB" id="MicrosporidiaDB:NCER_101075"/>
<evidence type="ECO:0000313" key="2">
    <source>
        <dbReference type="EMBL" id="KKO74806.1"/>
    </source>
</evidence>
<dbReference type="RefSeq" id="XP_024330548.1">
    <property type="nucleotide sequence ID" value="XM_024475650.1"/>
</dbReference>
<keyword evidence="1" id="KW-0812">Transmembrane</keyword>
<protein>
    <submittedName>
        <fullName evidence="2">Uncharacterized protein</fullName>
    </submittedName>
</protein>
<dbReference type="Proteomes" id="UP000034350">
    <property type="component" value="Unassembled WGS sequence"/>
</dbReference>
<keyword evidence="3" id="KW-1185">Reference proteome</keyword>
<name>A0A0F9WB62_9MICR</name>
<dbReference type="VEuPathDB" id="MicrosporidiaDB:AAJ76_4400014199"/>
<keyword evidence="1" id="KW-0472">Membrane</keyword>
<reference evidence="2 3" key="1">
    <citation type="journal article" date="2015" name="Environ. Microbiol.">
        <title>Genome analyses suggest the presence of polyploidy and recent human-driven expansions in eight global populations of the honeybee pathogen Nosema ceranae.</title>
        <authorList>
            <person name="Pelin A."/>
            <person name="Selman M."/>
            <person name="Aris-Brosou S."/>
            <person name="Farinelli L."/>
            <person name="Corradi N."/>
        </authorList>
    </citation>
    <scope>NUCLEOTIDE SEQUENCE [LARGE SCALE GENOMIC DNA]</scope>
    <source>
        <strain evidence="2 3">PA08 1199</strain>
    </source>
</reference>
<feature type="transmembrane region" description="Helical" evidence="1">
    <location>
        <begin position="239"/>
        <end position="262"/>
    </location>
</feature>
<dbReference type="VEuPathDB" id="MicrosporidiaDB:G9O61_00g022030"/>
<dbReference type="AlphaFoldDB" id="A0A0F9WB62"/>
<dbReference type="EMBL" id="JPQZ01000044">
    <property type="protein sequence ID" value="KKO74806.1"/>
    <property type="molecule type" value="Genomic_DNA"/>
</dbReference>
<proteinExistence type="predicted"/>